<keyword evidence="3" id="KW-1185">Reference proteome</keyword>
<accession>A0AAP0L4J2</accession>
<gene>
    <name evidence="2" type="ORF">Syun_004737</name>
</gene>
<reference evidence="2 3" key="1">
    <citation type="submission" date="2024-01" db="EMBL/GenBank/DDBJ databases">
        <title>Genome assemblies of Stephania.</title>
        <authorList>
            <person name="Yang L."/>
        </authorList>
    </citation>
    <scope>NUCLEOTIDE SEQUENCE [LARGE SCALE GENOMIC DNA]</scope>
    <source>
        <strain evidence="2">YNDBR</strain>
        <tissue evidence="2">Leaf</tissue>
    </source>
</reference>
<protein>
    <submittedName>
        <fullName evidence="2">Uncharacterized protein</fullName>
    </submittedName>
</protein>
<feature type="compositionally biased region" description="Basic and acidic residues" evidence="1">
    <location>
        <begin position="39"/>
        <end position="122"/>
    </location>
</feature>
<feature type="compositionally biased region" description="Polar residues" evidence="1">
    <location>
        <begin position="8"/>
        <end position="17"/>
    </location>
</feature>
<dbReference type="Proteomes" id="UP001420932">
    <property type="component" value="Unassembled WGS sequence"/>
</dbReference>
<comment type="caution">
    <text evidence="2">The sequence shown here is derived from an EMBL/GenBank/DDBJ whole genome shotgun (WGS) entry which is preliminary data.</text>
</comment>
<sequence>MSGERLLQSPQSRSPSTGLFPLLDCGSALKGRRTRGGRRRGENERDRGRQRGEAEKGGGSGRQERGREGLGLRRGRETRGQGRETEREGRREGGARETRGRAESEGREEGDGGENDGMKRAGRLEGGSVFGRSGWGDRGWGVWVLVVFRRRRHFRCCGRDRDAPPVALGFDWEVGKLGSWAIENLWVESIYELNMRLEAATKVCRYAYALTIHTWFRPPRLSAAPRSRSPLSRSLRWPVAASRTAVCAAGSPVLLTVRPSHHPSPRLFAWTNSGLAGAAVRCFTPPAAAGATTARLASAPAAPPSRNTACVALGRCHCSLPPSHLTCVHESAPLVKKTPPHLADGTPPSHLSSPSSFTHPHRVHSRVHPLLPSFHREAVVVWGRVLILLVNGIASSFLPES</sequence>
<name>A0AAP0L4J2_9MAGN</name>
<feature type="region of interest" description="Disordered" evidence="1">
    <location>
        <begin position="338"/>
        <end position="360"/>
    </location>
</feature>
<evidence type="ECO:0000256" key="1">
    <source>
        <dbReference type="SAM" id="MobiDB-lite"/>
    </source>
</evidence>
<proteinExistence type="predicted"/>
<evidence type="ECO:0000313" key="2">
    <source>
        <dbReference type="EMBL" id="KAK9163835.1"/>
    </source>
</evidence>
<dbReference type="EMBL" id="JBBNAF010000002">
    <property type="protein sequence ID" value="KAK9163835.1"/>
    <property type="molecule type" value="Genomic_DNA"/>
</dbReference>
<feature type="region of interest" description="Disordered" evidence="1">
    <location>
        <begin position="1"/>
        <end position="122"/>
    </location>
</feature>
<feature type="compositionally biased region" description="Polar residues" evidence="1">
    <location>
        <begin position="349"/>
        <end position="358"/>
    </location>
</feature>
<evidence type="ECO:0000313" key="3">
    <source>
        <dbReference type="Proteomes" id="UP001420932"/>
    </source>
</evidence>
<organism evidence="2 3">
    <name type="scientific">Stephania yunnanensis</name>
    <dbReference type="NCBI Taxonomy" id="152371"/>
    <lineage>
        <taxon>Eukaryota</taxon>
        <taxon>Viridiplantae</taxon>
        <taxon>Streptophyta</taxon>
        <taxon>Embryophyta</taxon>
        <taxon>Tracheophyta</taxon>
        <taxon>Spermatophyta</taxon>
        <taxon>Magnoliopsida</taxon>
        <taxon>Ranunculales</taxon>
        <taxon>Menispermaceae</taxon>
        <taxon>Menispermoideae</taxon>
        <taxon>Cissampelideae</taxon>
        <taxon>Stephania</taxon>
    </lineage>
</organism>
<dbReference type="AlphaFoldDB" id="A0AAP0L4J2"/>